<reference evidence="4" key="1">
    <citation type="submission" date="2022-06" db="EMBL/GenBank/DDBJ databases">
        <title>A novel DMS-producing enzyme.</title>
        <authorList>
            <person name="Zhang Y."/>
        </authorList>
    </citation>
    <scope>NUCLEOTIDE SEQUENCE</scope>
    <source>
        <strain evidence="4">H10-59</strain>
    </source>
</reference>
<name>A0AAU7KUZ7_9GAMM</name>
<dbReference type="RefSeq" id="WP_348815226.1">
    <property type="nucleotide sequence ID" value="NZ_CP098828.1"/>
</dbReference>
<dbReference type="InterPro" id="IPR023772">
    <property type="entry name" value="DNA-bd_HTH_TetR-type_CS"/>
</dbReference>
<dbReference type="InterPro" id="IPR054422">
    <property type="entry name" value="TetR-like_HI_0893_C"/>
</dbReference>
<dbReference type="PRINTS" id="PR00455">
    <property type="entry name" value="HTHTETR"/>
</dbReference>
<organism evidence="4">
    <name type="scientific">Halomonas sp. H10-59</name>
    <dbReference type="NCBI Taxonomy" id="2950874"/>
    <lineage>
        <taxon>Bacteria</taxon>
        <taxon>Pseudomonadati</taxon>
        <taxon>Pseudomonadota</taxon>
        <taxon>Gammaproteobacteria</taxon>
        <taxon>Oceanospirillales</taxon>
        <taxon>Halomonadaceae</taxon>
        <taxon>Halomonas</taxon>
    </lineage>
</organism>
<dbReference type="InterPro" id="IPR001647">
    <property type="entry name" value="HTH_TetR"/>
</dbReference>
<dbReference type="Gene3D" id="1.10.357.10">
    <property type="entry name" value="Tetracycline Repressor, domain 2"/>
    <property type="match status" value="1"/>
</dbReference>
<evidence type="ECO:0000313" key="4">
    <source>
        <dbReference type="EMBL" id="XBO75557.1"/>
    </source>
</evidence>
<dbReference type="EMBL" id="CP098828">
    <property type="protein sequence ID" value="XBO75557.1"/>
    <property type="molecule type" value="Genomic_DNA"/>
</dbReference>
<dbReference type="SUPFAM" id="SSF48498">
    <property type="entry name" value="Tetracyclin repressor-like, C-terminal domain"/>
    <property type="match status" value="1"/>
</dbReference>
<accession>A0AAU7KUZ7</accession>
<dbReference type="InterPro" id="IPR009057">
    <property type="entry name" value="Homeodomain-like_sf"/>
</dbReference>
<dbReference type="GO" id="GO:0003700">
    <property type="term" value="F:DNA-binding transcription factor activity"/>
    <property type="evidence" value="ECO:0007669"/>
    <property type="project" value="TreeGrafter"/>
</dbReference>
<dbReference type="PROSITE" id="PS50977">
    <property type="entry name" value="HTH_TETR_2"/>
    <property type="match status" value="1"/>
</dbReference>
<sequence length="197" mass="22477">MRPRDDTKRVALLEATLVEVTEHGFGVASVARIARRARVSPATLYIHFADKDALLEATFVHVCDQLIDTALEAFDAALELRQALREMWHALFHLALDQPRLFRFHDAFSHSVWMNDRVRERNDMRLAPLLDAIAQGHRDGVLKPVGLALLESFMFRPIYHLVQSQGSHPFEPTHTNIDQAFAMAWDAIAVRHDNPRP</sequence>
<dbReference type="Pfam" id="PF00440">
    <property type="entry name" value="TetR_N"/>
    <property type="match status" value="1"/>
</dbReference>
<protein>
    <submittedName>
        <fullName evidence="4">TetR family transcriptional regulator</fullName>
    </submittedName>
</protein>
<proteinExistence type="predicted"/>
<dbReference type="InterPro" id="IPR050109">
    <property type="entry name" value="HTH-type_TetR-like_transc_reg"/>
</dbReference>
<feature type="domain" description="HTH tetR-type" evidence="3">
    <location>
        <begin position="6"/>
        <end position="66"/>
    </location>
</feature>
<dbReference type="InterPro" id="IPR036271">
    <property type="entry name" value="Tet_transcr_reg_TetR-rel_C_sf"/>
</dbReference>
<gene>
    <name evidence="4" type="ORF">NFG57_01870</name>
</gene>
<feature type="DNA-binding region" description="H-T-H motif" evidence="2">
    <location>
        <begin position="29"/>
        <end position="48"/>
    </location>
</feature>
<dbReference type="PANTHER" id="PTHR30055">
    <property type="entry name" value="HTH-TYPE TRANSCRIPTIONAL REGULATOR RUTR"/>
    <property type="match status" value="1"/>
</dbReference>
<evidence type="ECO:0000259" key="3">
    <source>
        <dbReference type="PROSITE" id="PS50977"/>
    </source>
</evidence>
<keyword evidence="1 2" id="KW-0238">DNA-binding</keyword>
<dbReference type="PANTHER" id="PTHR30055:SF207">
    <property type="entry name" value="HTH-TYPE TRANSCRIPTIONAL REPRESSOR FATR"/>
    <property type="match status" value="1"/>
</dbReference>
<dbReference type="AlphaFoldDB" id="A0AAU7KUZ7"/>
<dbReference type="GO" id="GO:0000976">
    <property type="term" value="F:transcription cis-regulatory region binding"/>
    <property type="evidence" value="ECO:0007669"/>
    <property type="project" value="TreeGrafter"/>
</dbReference>
<dbReference type="SUPFAM" id="SSF46689">
    <property type="entry name" value="Homeodomain-like"/>
    <property type="match status" value="1"/>
</dbReference>
<dbReference type="Pfam" id="PF22604">
    <property type="entry name" value="TetR_HI_0893_C"/>
    <property type="match status" value="1"/>
</dbReference>
<evidence type="ECO:0000256" key="1">
    <source>
        <dbReference type="ARBA" id="ARBA00023125"/>
    </source>
</evidence>
<dbReference type="PROSITE" id="PS01081">
    <property type="entry name" value="HTH_TETR_1"/>
    <property type="match status" value="1"/>
</dbReference>
<evidence type="ECO:0000256" key="2">
    <source>
        <dbReference type="PROSITE-ProRule" id="PRU00335"/>
    </source>
</evidence>